<name>A0ABU9PQL7_9BURK</name>
<dbReference type="EMBL" id="JBANDC010000002">
    <property type="protein sequence ID" value="MEM4986301.1"/>
    <property type="molecule type" value="Genomic_DNA"/>
</dbReference>
<keyword evidence="2" id="KW-1185">Reference proteome</keyword>
<evidence type="ECO:0000313" key="2">
    <source>
        <dbReference type="Proteomes" id="UP001495910"/>
    </source>
</evidence>
<comment type="caution">
    <text evidence="1">The sequence shown here is derived from an EMBL/GenBank/DDBJ whole genome shotgun (WGS) entry which is preliminary data.</text>
</comment>
<gene>
    <name evidence="1" type="ORF">V8G57_02760</name>
</gene>
<reference evidence="1 2" key="1">
    <citation type="submission" date="2024-02" db="EMBL/GenBank/DDBJ databases">
        <title>Draft genome sequence of Collimonas sp. strain H4R21, an effective mineral-weathering bacterial strain isolated from the beech rhizosphere.</title>
        <authorList>
            <person name="Morin E."/>
            <person name="Uroz S."/>
            <person name="Leveau J.H.J."/>
            <person name="Kumar R."/>
            <person name="Rey M.W."/>
            <person name="Pham J."/>
        </authorList>
    </citation>
    <scope>NUCLEOTIDE SEQUENCE [LARGE SCALE GENOMIC DNA]</scope>
    <source>
        <strain evidence="1 2">H4R21</strain>
    </source>
</reference>
<proteinExistence type="predicted"/>
<protein>
    <submittedName>
        <fullName evidence="1">Uncharacterized protein</fullName>
    </submittedName>
</protein>
<dbReference type="Proteomes" id="UP001495910">
    <property type="component" value="Unassembled WGS sequence"/>
</dbReference>
<sequence length="91" mass="10126">MAERVSVHYNGFEISVLPLSEYGPPLRDPKYWYSAYICRSGETESREGGKKFLFSQALPTFPNEADALAAGLKRAKSIVDGNDPLHSVKHL</sequence>
<evidence type="ECO:0000313" key="1">
    <source>
        <dbReference type="EMBL" id="MEM4986301.1"/>
    </source>
</evidence>
<dbReference type="RefSeq" id="WP_342828124.1">
    <property type="nucleotide sequence ID" value="NZ_JBANDC010000002.1"/>
</dbReference>
<organism evidence="1 2">
    <name type="scientific">Collimonas rhizosphaerae</name>
    <dbReference type="NCBI Taxonomy" id="3126357"/>
    <lineage>
        <taxon>Bacteria</taxon>
        <taxon>Pseudomonadati</taxon>
        <taxon>Pseudomonadota</taxon>
        <taxon>Betaproteobacteria</taxon>
        <taxon>Burkholderiales</taxon>
        <taxon>Oxalobacteraceae</taxon>
        <taxon>Collimonas</taxon>
    </lineage>
</organism>
<accession>A0ABU9PQL7</accession>